<dbReference type="AlphaFoldDB" id="A0A9W5X4V5"/>
<evidence type="ECO:0000256" key="1">
    <source>
        <dbReference type="SAM" id="Phobius"/>
    </source>
</evidence>
<sequence>MPLKFKIETKEQGDRHDIEVNCRKFKLYFMEKYATIQLMGDILVGISFLTGSILNLIGTPSVYGNGFYLIGSLSLIVRPTIKIIRRTWIYNNDENDT</sequence>
<reference evidence="3" key="1">
    <citation type="journal article" date="2014" name="Int. J. Syst. Evol. Microbiol.">
        <title>Complete genome sequence of Corynebacterium casei LMG S-19264T (=DSM 44701T), isolated from a smear-ripened cheese.</title>
        <authorList>
            <consortium name="US DOE Joint Genome Institute (JGI-PGF)"/>
            <person name="Walter F."/>
            <person name="Albersmeier A."/>
            <person name="Kalinowski J."/>
            <person name="Ruckert C."/>
        </authorList>
    </citation>
    <scope>NUCLEOTIDE SEQUENCE</scope>
    <source>
        <strain evidence="3">CGMCC 1.15454</strain>
    </source>
</reference>
<dbReference type="InterPro" id="IPR025424">
    <property type="entry name" value="YrhK_domain"/>
</dbReference>
<feature type="transmembrane region" description="Helical" evidence="1">
    <location>
        <begin position="33"/>
        <end position="57"/>
    </location>
</feature>
<organism evidence="3 4">
    <name type="scientific">Lentibacillus populi</name>
    <dbReference type="NCBI Taxonomy" id="1827502"/>
    <lineage>
        <taxon>Bacteria</taxon>
        <taxon>Bacillati</taxon>
        <taxon>Bacillota</taxon>
        <taxon>Bacilli</taxon>
        <taxon>Bacillales</taxon>
        <taxon>Bacillaceae</taxon>
        <taxon>Lentibacillus</taxon>
    </lineage>
</organism>
<proteinExistence type="predicted"/>
<evidence type="ECO:0000313" key="3">
    <source>
        <dbReference type="EMBL" id="GGB38498.1"/>
    </source>
</evidence>
<keyword evidence="1" id="KW-1133">Transmembrane helix</keyword>
<evidence type="ECO:0000313" key="4">
    <source>
        <dbReference type="Proteomes" id="UP000621492"/>
    </source>
</evidence>
<dbReference type="Proteomes" id="UP000621492">
    <property type="component" value="Unassembled WGS sequence"/>
</dbReference>
<name>A0A9W5X4V5_9BACI</name>
<feature type="domain" description="YrhK" evidence="2">
    <location>
        <begin position="32"/>
        <end position="86"/>
    </location>
</feature>
<protein>
    <recommendedName>
        <fullName evidence="2">YrhK domain-containing protein</fullName>
    </recommendedName>
</protein>
<reference evidence="3" key="2">
    <citation type="submission" date="2020-09" db="EMBL/GenBank/DDBJ databases">
        <authorList>
            <person name="Sun Q."/>
            <person name="Zhou Y."/>
        </authorList>
    </citation>
    <scope>NUCLEOTIDE SEQUENCE</scope>
    <source>
        <strain evidence="3">CGMCC 1.15454</strain>
    </source>
</reference>
<accession>A0A9W5X4V5</accession>
<dbReference type="RefSeq" id="WP_088051515.1">
    <property type="nucleotide sequence ID" value="NZ_BMJD01000008.1"/>
</dbReference>
<dbReference type="EMBL" id="BMJD01000008">
    <property type="protein sequence ID" value="GGB38498.1"/>
    <property type="molecule type" value="Genomic_DNA"/>
</dbReference>
<keyword evidence="1" id="KW-0472">Membrane</keyword>
<keyword evidence="4" id="KW-1185">Reference proteome</keyword>
<gene>
    <name evidence="3" type="ORF">GCM10011409_14980</name>
</gene>
<keyword evidence="1" id="KW-0812">Transmembrane</keyword>
<dbReference type="Pfam" id="PF14145">
    <property type="entry name" value="YrhK"/>
    <property type="match status" value="1"/>
</dbReference>
<evidence type="ECO:0000259" key="2">
    <source>
        <dbReference type="Pfam" id="PF14145"/>
    </source>
</evidence>
<comment type="caution">
    <text evidence="3">The sequence shown here is derived from an EMBL/GenBank/DDBJ whole genome shotgun (WGS) entry which is preliminary data.</text>
</comment>